<feature type="non-terminal residue" evidence="1">
    <location>
        <position position="183"/>
    </location>
</feature>
<gene>
    <name evidence="1" type="ORF">METZ01_LOCUS494311</name>
</gene>
<dbReference type="AlphaFoldDB" id="A0A383DAB2"/>
<sequence>MTPCHHLLSVWNPSYSADVLDAHLNILLKWAREYADGRAERDDVYVWWAKIRSKNRYDQLPHHRQILALDEQAGAGTETHLYLTDYSSLYVAQVGEITDDDVRVTAGELDHMPPYYKDHPIDFWFRLFDMRLLITDEPIEVIAELKKLGNTAYHDHPVSLYGGMFHLPLIVSRDPPARWFSDN</sequence>
<evidence type="ECO:0000313" key="1">
    <source>
        <dbReference type="EMBL" id="SVE41457.1"/>
    </source>
</evidence>
<accession>A0A383DAB2</accession>
<organism evidence="1">
    <name type="scientific">marine metagenome</name>
    <dbReference type="NCBI Taxonomy" id="408172"/>
    <lineage>
        <taxon>unclassified sequences</taxon>
        <taxon>metagenomes</taxon>
        <taxon>ecological metagenomes</taxon>
    </lineage>
</organism>
<dbReference type="EMBL" id="UINC01215663">
    <property type="protein sequence ID" value="SVE41457.1"/>
    <property type="molecule type" value="Genomic_DNA"/>
</dbReference>
<name>A0A383DAB2_9ZZZZ</name>
<reference evidence="1" key="1">
    <citation type="submission" date="2018-05" db="EMBL/GenBank/DDBJ databases">
        <authorList>
            <person name="Lanie J.A."/>
            <person name="Ng W.-L."/>
            <person name="Kazmierczak K.M."/>
            <person name="Andrzejewski T.M."/>
            <person name="Davidsen T.M."/>
            <person name="Wayne K.J."/>
            <person name="Tettelin H."/>
            <person name="Glass J.I."/>
            <person name="Rusch D."/>
            <person name="Podicherti R."/>
            <person name="Tsui H.-C.T."/>
            <person name="Winkler M.E."/>
        </authorList>
    </citation>
    <scope>NUCLEOTIDE SEQUENCE</scope>
</reference>
<protein>
    <submittedName>
        <fullName evidence="1">Uncharacterized protein</fullName>
    </submittedName>
</protein>
<proteinExistence type="predicted"/>